<organism evidence="8 9">
    <name type="scientific">Galleria mellonella</name>
    <name type="common">Greater wax moth</name>
    <dbReference type="NCBI Taxonomy" id="7137"/>
    <lineage>
        <taxon>Eukaryota</taxon>
        <taxon>Metazoa</taxon>
        <taxon>Ecdysozoa</taxon>
        <taxon>Arthropoda</taxon>
        <taxon>Hexapoda</taxon>
        <taxon>Insecta</taxon>
        <taxon>Pterygota</taxon>
        <taxon>Neoptera</taxon>
        <taxon>Endopterygota</taxon>
        <taxon>Lepidoptera</taxon>
        <taxon>Glossata</taxon>
        <taxon>Ditrysia</taxon>
        <taxon>Pyraloidea</taxon>
        <taxon>Pyralidae</taxon>
        <taxon>Galleriinae</taxon>
        <taxon>Galleria</taxon>
    </lineage>
</organism>
<dbReference type="SMART" id="SM00503">
    <property type="entry name" value="SynN"/>
    <property type="match status" value="1"/>
</dbReference>
<dbReference type="AlphaFoldDB" id="A0A6J1WR26"/>
<dbReference type="GeneID" id="113517241"/>
<dbReference type="KEGG" id="gmw:113517241"/>
<feature type="transmembrane region" description="Helical" evidence="6">
    <location>
        <begin position="242"/>
        <end position="260"/>
    </location>
</feature>
<evidence type="ECO:0000256" key="6">
    <source>
        <dbReference type="SAM" id="Phobius"/>
    </source>
</evidence>
<dbReference type="Gene3D" id="1.20.5.110">
    <property type="match status" value="1"/>
</dbReference>
<dbReference type="GO" id="GO:0006886">
    <property type="term" value="P:intracellular protein transport"/>
    <property type="evidence" value="ECO:0007669"/>
    <property type="project" value="InterPro"/>
</dbReference>
<dbReference type="InterPro" id="IPR045242">
    <property type="entry name" value="Syntaxin"/>
</dbReference>
<dbReference type="Pfam" id="PF14523">
    <property type="entry name" value="Syntaxin_2"/>
    <property type="match status" value="1"/>
</dbReference>
<dbReference type="Pfam" id="PF05739">
    <property type="entry name" value="SNARE"/>
    <property type="match status" value="1"/>
</dbReference>
<dbReference type="Proteomes" id="UP001652740">
    <property type="component" value="Unplaced"/>
</dbReference>
<feature type="domain" description="T-SNARE coiled-coil homology" evidence="7">
    <location>
        <begin position="168"/>
        <end position="230"/>
    </location>
</feature>
<dbReference type="GO" id="GO:0031201">
    <property type="term" value="C:SNARE complex"/>
    <property type="evidence" value="ECO:0007669"/>
    <property type="project" value="TreeGrafter"/>
</dbReference>
<evidence type="ECO:0000256" key="1">
    <source>
        <dbReference type="ARBA" id="ARBA00004211"/>
    </source>
</evidence>
<dbReference type="InterPro" id="IPR010989">
    <property type="entry name" value="SNARE"/>
</dbReference>
<keyword evidence="8" id="KW-1185">Reference proteome</keyword>
<protein>
    <submittedName>
        <fullName evidence="9">Syntaxin-7</fullName>
    </submittedName>
</protein>
<dbReference type="Gene3D" id="1.20.58.70">
    <property type="match status" value="1"/>
</dbReference>
<keyword evidence="6" id="KW-1133">Transmembrane helix</keyword>
<dbReference type="InterPro" id="IPR006011">
    <property type="entry name" value="Syntaxin_N"/>
</dbReference>
<comment type="subcellular location">
    <subcellularLocation>
        <location evidence="1">Membrane</location>
        <topology evidence="1">Single-pass type IV membrane protein</topology>
    </subcellularLocation>
</comment>
<dbReference type="InterPro" id="IPR006012">
    <property type="entry name" value="Syntaxin/epimorphin_CS"/>
</dbReference>
<evidence type="ECO:0000256" key="3">
    <source>
        <dbReference type="ARBA" id="ARBA00022775"/>
    </source>
</evidence>
<keyword evidence="6" id="KW-0472">Membrane</keyword>
<accession>A0A6J1WR26</accession>
<dbReference type="GO" id="GO:0006906">
    <property type="term" value="P:vesicle fusion"/>
    <property type="evidence" value="ECO:0007669"/>
    <property type="project" value="TreeGrafter"/>
</dbReference>
<evidence type="ECO:0000256" key="4">
    <source>
        <dbReference type="RuleBase" id="RU003858"/>
    </source>
</evidence>
<dbReference type="RefSeq" id="XP_026757661.1">
    <property type="nucleotide sequence ID" value="XM_026901860.3"/>
</dbReference>
<dbReference type="GO" id="GO:0048278">
    <property type="term" value="P:vesicle docking"/>
    <property type="evidence" value="ECO:0007669"/>
    <property type="project" value="TreeGrafter"/>
</dbReference>
<comment type="similarity">
    <text evidence="2 4">Belongs to the syntaxin family.</text>
</comment>
<keyword evidence="5" id="KW-0175">Coiled coil</keyword>
<keyword evidence="3" id="KW-0813">Transport</keyword>
<keyword evidence="6" id="KW-0812">Transmembrane</keyword>
<name>A0A6J1WR26_GALME</name>
<dbReference type="GO" id="GO:0005484">
    <property type="term" value="F:SNAP receptor activity"/>
    <property type="evidence" value="ECO:0007669"/>
    <property type="project" value="InterPro"/>
</dbReference>
<evidence type="ECO:0000259" key="7">
    <source>
        <dbReference type="PROSITE" id="PS50192"/>
    </source>
</evidence>
<evidence type="ECO:0000313" key="8">
    <source>
        <dbReference type="Proteomes" id="UP001652740"/>
    </source>
</evidence>
<keyword evidence="3" id="KW-0532">Neurotransmitter transport</keyword>
<evidence type="ECO:0000256" key="5">
    <source>
        <dbReference type="SAM" id="Coils"/>
    </source>
</evidence>
<dbReference type="SMART" id="SM00397">
    <property type="entry name" value="t_SNARE"/>
    <property type="match status" value="1"/>
</dbReference>
<dbReference type="GO" id="GO:0000149">
    <property type="term" value="F:SNARE binding"/>
    <property type="evidence" value="ECO:0007669"/>
    <property type="project" value="TreeGrafter"/>
</dbReference>
<dbReference type="FunFam" id="1.20.58.70:FF:000006">
    <property type="entry name" value="Syntaxin 7"/>
    <property type="match status" value="1"/>
</dbReference>
<dbReference type="GO" id="GO:0008021">
    <property type="term" value="C:synaptic vesicle"/>
    <property type="evidence" value="ECO:0007669"/>
    <property type="project" value="TreeGrafter"/>
</dbReference>
<dbReference type="PANTHER" id="PTHR19957">
    <property type="entry name" value="SYNTAXIN"/>
    <property type="match status" value="1"/>
</dbReference>
<dbReference type="InterPro" id="IPR000727">
    <property type="entry name" value="T_SNARE_dom"/>
</dbReference>
<gene>
    <name evidence="9" type="primary">LOC113517241</name>
</gene>
<proteinExistence type="inferred from homology"/>
<reference evidence="9" key="1">
    <citation type="submission" date="2025-08" db="UniProtKB">
        <authorList>
            <consortium name="RefSeq"/>
        </authorList>
    </citation>
    <scope>IDENTIFICATION</scope>
    <source>
        <tissue evidence="9">Whole larvae</tissue>
    </source>
</reference>
<dbReference type="SUPFAM" id="SSF47661">
    <property type="entry name" value="t-snare proteins"/>
    <property type="match status" value="1"/>
</dbReference>
<dbReference type="GO" id="GO:0006836">
    <property type="term" value="P:neurotransmitter transport"/>
    <property type="evidence" value="ECO:0007669"/>
    <property type="project" value="UniProtKB-KW"/>
</dbReference>
<dbReference type="CTD" id="36173"/>
<sequence>METSYQGGVTYDESANNFQRLSQTVASNIKKISQNVSSMSKMVNQLQTPQDSQELRTQLRQIQNYTQKLAKDTSSLLMELMKLPTDQMAHKLERNRLNDEYMATLNAFQATQRSAAQKNKEDVKKVKSQSINIGDPFAMGSNNKELMELGDTNVRKQEQLTMQTERELLELEERERDIRQLENDIMDVNQIFKDLGQMIHDQGVVVDSIESHVEYTTENVEAGRQQLSEAANYKNKLRKKKVFLGLILTIVILIILIIIFKH</sequence>
<feature type="coiled-coil region" evidence="5">
    <location>
        <begin position="154"/>
        <end position="191"/>
    </location>
</feature>
<dbReference type="PROSITE" id="PS00914">
    <property type="entry name" value="SYNTAXIN"/>
    <property type="match status" value="1"/>
</dbReference>
<dbReference type="OrthoDB" id="364348at2759"/>
<evidence type="ECO:0000313" key="9">
    <source>
        <dbReference type="RefSeq" id="XP_026757661.1"/>
    </source>
</evidence>
<evidence type="ECO:0000256" key="2">
    <source>
        <dbReference type="ARBA" id="ARBA00009063"/>
    </source>
</evidence>
<dbReference type="PANTHER" id="PTHR19957:SF411">
    <property type="entry name" value="LD23667P"/>
    <property type="match status" value="1"/>
</dbReference>
<dbReference type="PROSITE" id="PS50192">
    <property type="entry name" value="T_SNARE"/>
    <property type="match status" value="1"/>
</dbReference>